<evidence type="ECO:0000313" key="1">
    <source>
        <dbReference type="EMBL" id="RBO90989.1"/>
    </source>
</evidence>
<reference evidence="1 2" key="1">
    <citation type="submission" date="2018-06" db="EMBL/GenBank/DDBJ databases">
        <title>Genomic Encyclopedia of Type Strains, Phase IV (KMG-IV): sequencing the most valuable type-strain genomes for metagenomic binning, comparative biology and taxonomic classification.</title>
        <authorList>
            <person name="Goeker M."/>
        </authorList>
    </citation>
    <scope>NUCLEOTIDE SEQUENCE [LARGE SCALE GENOMIC DNA]</scope>
    <source>
        <strain evidence="1 2">DSM 15140</strain>
    </source>
</reference>
<keyword evidence="2" id="KW-1185">Reference proteome</keyword>
<accession>A0A366DNG3</accession>
<gene>
    <name evidence="1" type="ORF">DES48_1265</name>
</gene>
<organism evidence="1 2">
    <name type="scientific">Paraliobacillus ryukyuensis</name>
    <dbReference type="NCBI Taxonomy" id="200904"/>
    <lineage>
        <taxon>Bacteria</taxon>
        <taxon>Bacillati</taxon>
        <taxon>Bacillota</taxon>
        <taxon>Bacilli</taxon>
        <taxon>Bacillales</taxon>
        <taxon>Bacillaceae</taxon>
        <taxon>Paraliobacillus</taxon>
    </lineage>
</organism>
<feature type="non-terminal residue" evidence="1">
    <location>
        <position position="1"/>
    </location>
</feature>
<proteinExistence type="predicted"/>
<dbReference type="EMBL" id="QNRI01000026">
    <property type="protein sequence ID" value="RBO90989.1"/>
    <property type="molecule type" value="Genomic_DNA"/>
</dbReference>
<dbReference type="STRING" id="200904.GCA_900168775_03024"/>
<dbReference type="Proteomes" id="UP000252254">
    <property type="component" value="Unassembled WGS sequence"/>
</dbReference>
<name>A0A366DNG3_9BACI</name>
<comment type="caution">
    <text evidence="1">The sequence shown here is derived from an EMBL/GenBank/DDBJ whole genome shotgun (WGS) entry which is preliminary data.</text>
</comment>
<protein>
    <recommendedName>
        <fullName evidence="3">Peptidase S74 domain-containing protein</fullName>
    </recommendedName>
</protein>
<dbReference type="AlphaFoldDB" id="A0A366DNG3"/>
<evidence type="ECO:0000313" key="2">
    <source>
        <dbReference type="Proteomes" id="UP000252254"/>
    </source>
</evidence>
<sequence>LKADSSRVDTVAGIVDDHSATLSVQADQIASKVEASYVEGAIGDLEIGVRNYFVIAEATEDKILSWSNGRVAGEVGSLLSGYIECSVGDKFSCNYQIDQLMFYNANQKYVGALSYQERFTVPDENYNYPYGPSTHPANTVPAFFRIVFRSDFLNGRPKEDVQVMLAKGDKATDWTPAPEDVQADIDVVLNYAESEITQLADEIELRVEKNGVISAINLSSESAIIQSDKINLVGAVNVLSDITGDLGEINAGTINGVNINGSVFNSTTNSRNYTTIENNHIHSEGDYWDEWGGSGDGTNNMYGNLDMNDGKFSLKSGQVLSDGSRESWSTEVLLNNIGLAVRNSTGGGTYIGNSGDIGFGDWFDGNPDASIYSGGNDLILDANGKIVFQTEIGSTLRMDGVHYIETNAIDHNGSGAYLYLRSQPGAGLRATEVGTTSNFVPFQASSFDVRSLAENKQDIALWEDNALEIIKQSDLYQYRYINDAVRGDETMKYGYVIGKDYHTPSMLLNAEGDAISQSAMNSLSIKGIKELLGITDNHVDRINYLEMENQVLKQKVEKLEEGL</sequence>
<evidence type="ECO:0008006" key="3">
    <source>
        <dbReference type="Google" id="ProtNLM"/>
    </source>
</evidence>
<dbReference type="RefSeq" id="WP_170126258.1">
    <property type="nucleotide sequence ID" value="NZ_QNRI01000026.1"/>
</dbReference>